<organism evidence="2 3">
    <name type="scientific">Pseudolycoriella hygida</name>
    <dbReference type="NCBI Taxonomy" id="35572"/>
    <lineage>
        <taxon>Eukaryota</taxon>
        <taxon>Metazoa</taxon>
        <taxon>Ecdysozoa</taxon>
        <taxon>Arthropoda</taxon>
        <taxon>Hexapoda</taxon>
        <taxon>Insecta</taxon>
        <taxon>Pterygota</taxon>
        <taxon>Neoptera</taxon>
        <taxon>Endopterygota</taxon>
        <taxon>Diptera</taxon>
        <taxon>Nematocera</taxon>
        <taxon>Sciaroidea</taxon>
        <taxon>Sciaridae</taxon>
        <taxon>Pseudolycoriella</taxon>
    </lineage>
</organism>
<proteinExistence type="predicted"/>
<dbReference type="EMBL" id="WJQU01000002">
    <property type="protein sequence ID" value="KAJ6644372.1"/>
    <property type="molecule type" value="Genomic_DNA"/>
</dbReference>
<comment type="caution">
    <text evidence="2">The sequence shown here is derived from an EMBL/GenBank/DDBJ whole genome shotgun (WGS) entry which is preliminary data.</text>
</comment>
<gene>
    <name evidence="2" type="ORF">Bhyg_09341</name>
</gene>
<evidence type="ECO:0000256" key="1">
    <source>
        <dbReference type="SAM" id="MobiDB-lite"/>
    </source>
</evidence>
<protein>
    <submittedName>
        <fullName evidence="2">Uncharacterized protein</fullName>
    </submittedName>
</protein>
<feature type="region of interest" description="Disordered" evidence="1">
    <location>
        <begin position="1"/>
        <end position="43"/>
    </location>
</feature>
<dbReference type="Proteomes" id="UP001151699">
    <property type="component" value="Chromosome B"/>
</dbReference>
<evidence type="ECO:0000313" key="3">
    <source>
        <dbReference type="Proteomes" id="UP001151699"/>
    </source>
</evidence>
<keyword evidence="3" id="KW-1185">Reference proteome</keyword>
<sequence length="43" mass="4621">MDSNSVSPLPPPEAPLAMMEVNEKTPPRSPSGHDMPPPPDEKI</sequence>
<dbReference type="AlphaFoldDB" id="A0A9Q0N714"/>
<name>A0A9Q0N714_9DIPT</name>
<evidence type="ECO:0000313" key="2">
    <source>
        <dbReference type="EMBL" id="KAJ6644372.1"/>
    </source>
</evidence>
<reference evidence="2" key="1">
    <citation type="submission" date="2022-07" db="EMBL/GenBank/DDBJ databases">
        <authorList>
            <person name="Trinca V."/>
            <person name="Uliana J.V.C."/>
            <person name="Torres T.T."/>
            <person name="Ward R.J."/>
            <person name="Monesi N."/>
        </authorList>
    </citation>
    <scope>NUCLEOTIDE SEQUENCE</scope>
    <source>
        <strain evidence="2">HSMRA1968</strain>
        <tissue evidence="2">Whole embryos</tissue>
    </source>
</reference>
<accession>A0A9Q0N714</accession>